<reference evidence="2" key="1">
    <citation type="submission" date="2023-05" db="EMBL/GenBank/DDBJ databases">
        <title>Comparative genomics of Bacillaceae isolates and their secondary metabolite potential.</title>
        <authorList>
            <person name="Song L."/>
            <person name="Nielsen L.J."/>
            <person name="Mohite O."/>
            <person name="Xu X."/>
            <person name="Weber T."/>
            <person name="Kovacs A.T."/>
        </authorList>
    </citation>
    <scope>NUCLEOTIDE SEQUENCE</scope>
    <source>
        <strain evidence="2">LY1</strain>
    </source>
</reference>
<evidence type="ECO:0000259" key="1">
    <source>
        <dbReference type="Pfam" id="PF02698"/>
    </source>
</evidence>
<dbReference type="RefSeq" id="WP_283869744.1">
    <property type="nucleotide sequence ID" value="NZ_CP126101.1"/>
</dbReference>
<name>A0AAX3WXM7_9BACI</name>
<dbReference type="Proteomes" id="UP001178322">
    <property type="component" value="Chromosome"/>
</dbReference>
<dbReference type="InterPro" id="IPR014729">
    <property type="entry name" value="Rossmann-like_a/b/a_fold"/>
</dbReference>
<organism evidence="2 3">
    <name type="scientific">Lysinibacillus pakistanensis</name>
    <dbReference type="NCBI Taxonomy" id="759811"/>
    <lineage>
        <taxon>Bacteria</taxon>
        <taxon>Bacillati</taxon>
        <taxon>Bacillota</taxon>
        <taxon>Bacilli</taxon>
        <taxon>Bacillales</taxon>
        <taxon>Bacillaceae</taxon>
        <taxon>Lysinibacillus</taxon>
    </lineage>
</organism>
<dbReference type="Gene3D" id="3.40.50.620">
    <property type="entry name" value="HUPs"/>
    <property type="match status" value="1"/>
</dbReference>
<evidence type="ECO:0000313" key="3">
    <source>
        <dbReference type="Proteomes" id="UP001178322"/>
    </source>
</evidence>
<dbReference type="Pfam" id="PF02698">
    <property type="entry name" value="DUF218"/>
    <property type="match status" value="1"/>
</dbReference>
<sequence>MSFATVNHFTSIRYGPNYIIVLRSGLIGQLVVQETDEKVLEAYTMKNFMVEVYQIPTQTIIMEDQSMNTEKNMAFSKA</sequence>
<evidence type="ECO:0000313" key="2">
    <source>
        <dbReference type="EMBL" id="WHY51145.1"/>
    </source>
</evidence>
<proteinExistence type="predicted"/>
<gene>
    <name evidence="2" type="ORF">QNH24_23195</name>
</gene>
<dbReference type="AlphaFoldDB" id="A0AAX3WXM7"/>
<feature type="domain" description="DUF218" evidence="1">
    <location>
        <begin position="21"/>
        <end position="78"/>
    </location>
</feature>
<accession>A0AAX3WXM7</accession>
<protein>
    <submittedName>
        <fullName evidence="2">ElyC/SanA/YdcF family protein</fullName>
    </submittedName>
</protein>
<dbReference type="EMBL" id="CP126101">
    <property type="protein sequence ID" value="WHY51145.1"/>
    <property type="molecule type" value="Genomic_DNA"/>
</dbReference>
<dbReference type="InterPro" id="IPR003848">
    <property type="entry name" value="DUF218"/>
</dbReference>